<feature type="transmembrane region" description="Helical" evidence="1">
    <location>
        <begin position="108"/>
        <end position="131"/>
    </location>
</feature>
<dbReference type="EMBL" id="CAJNDS010000113">
    <property type="protein sequence ID" value="CAE6961271.1"/>
    <property type="molecule type" value="Genomic_DNA"/>
</dbReference>
<gene>
    <name evidence="2" type="primary">kmo</name>
    <name evidence="2" type="ORF">SNAT2548_LOCUS1972</name>
</gene>
<dbReference type="Proteomes" id="UP000604046">
    <property type="component" value="Unassembled WGS sequence"/>
</dbReference>
<keyword evidence="1" id="KW-1133">Transmembrane helix</keyword>
<dbReference type="OrthoDB" id="432377at2759"/>
<name>A0A812HUB6_9DINO</name>
<organism evidence="2 3">
    <name type="scientific">Symbiodinium natans</name>
    <dbReference type="NCBI Taxonomy" id="878477"/>
    <lineage>
        <taxon>Eukaryota</taxon>
        <taxon>Sar</taxon>
        <taxon>Alveolata</taxon>
        <taxon>Dinophyceae</taxon>
        <taxon>Suessiales</taxon>
        <taxon>Symbiodiniaceae</taxon>
        <taxon>Symbiodinium</taxon>
    </lineage>
</organism>
<accession>A0A812HUB6</accession>
<sequence>MLLRQARAILANGDESGSKKGLNYMAVLAKKVPEKDAGKELEMGDISFQDRLVMCSPFFILDNFLGNAYSCEEQVPLAVASALFHGVVFSAVCALPCYACCLMPEWRAAFDLMAGTYGLCIGLLGALYYFSVGQGTFRFALSLLQIACLFFWTVLTVAFLVSAIIYLTAVSAVDESLIPDALSPLATIIAYASVITVRFKDLQQHYKDVLQGKGSKGFILSQIDRLGFSTSSIILLVIEGVSALLGLLILQLRVRNAYAGPGMHGNLLSSAVLPSYAVVHSVVQLRKTKSGDATSTMNDVSSAIQDIF</sequence>
<proteinExistence type="predicted"/>
<feature type="transmembrane region" description="Helical" evidence="1">
    <location>
        <begin position="226"/>
        <end position="250"/>
    </location>
</feature>
<evidence type="ECO:0000313" key="2">
    <source>
        <dbReference type="EMBL" id="CAE6961271.1"/>
    </source>
</evidence>
<keyword evidence="3" id="KW-1185">Reference proteome</keyword>
<protein>
    <submittedName>
        <fullName evidence="2">Kmo protein</fullName>
    </submittedName>
</protein>
<keyword evidence="1" id="KW-0472">Membrane</keyword>
<evidence type="ECO:0000313" key="3">
    <source>
        <dbReference type="Proteomes" id="UP000604046"/>
    </source>
</evidence>
<dbReference type="AlphaFoldDB" id="A0A812HUB6"/>
<reference evidence="2" key="1">
    <citation type="submission" date="2021-02" db="EMBL/GenBank/DDBJ databases">
        <authorList>
            <person name="Dougan E. K."/>
            <person name="Rhodes N."/>
            <person name="Thang M."/>
            <person name="Chan C."/>
        </authorList>
    </citation>
    <scope>NUCLEOTIDE SEQUENCE</scope>
</reference>
<comment type="caution">
    <text evidence="2">The sequence shown here is derived from an EMBL/GenBank/DDBJ whole genome shotgun (WGS) entry which is preliminary data.</text>
</comment>
<evidence type="ECO:0000256" key="1">
    <source>
        <dbReference type="SAM" id="Phobius"/>
    </source>
</evidence>
<feature type="transmembrane region" description="Helical" evidence="1">
    <location>
        <begin position="143"/>
        <end position="169"/>
    </location>
</feature>
<keyword evidence="1" id="KW-0812">Transmembrane</keyword>
<feature type="transmembrane region" description="Helical" evidence="1">
    <location>
        <begin position="82"/>
        <end position="101"/>
    </location>
</feature>